<name>A0A8J7YSK5_9ARCH</name>
<dbReference type="Gene3D" id="1.10.260.40">
    <property type="entry name" value="lambda repressor-like DNA-binding domains"/>
    <property type="match status" value="1"/>
</dbReference>
<dbReference type="Proteomes" id="UP000750197">
    <property type="component" value="Unassembled WGS sequence"/>
</dbReference>
<dbReference type="PROSITE" id="PS50943">
    <property type="entry name" value="HTH_CROC1"/>
    <property type="match status" value="1"/>
</dbReference>
<dbReference type="InterPro" id="IPR017271">
    <property type="entry name" value="Tscrpt_reg_HTH_MJ1545_prd"/>
</dbReference>
<gene>
    <name evidence="2" type="ORF">KIY12_07210</name>
</gene>
<dbReference type="SMART" id="SM00530">
    <property type="entry name" value="HTH_XRE"/>
    <property type="match status" value="1"/>
</dbReference>
<evidence type="ECO:0000259" key="1">
    <source>
        <dbReference type="PROSITE" id="PS50943"/>
    </source>
</evidence>
<evidence type="ECO:0000313" key="3">
    <source>
        <dbReference type="Proteomes" id="UP000750197"/>
    </source>
</evidence>
<accession>A0A8J7YSK5</accession>
<evidence type="ECO:0000313" key="2">
    <source>
        <dbReference type="EMBL" id="MBX8644491.1"/>
    </source>
</evidence>
<dbReference type="InterPro" id="IPR001387">
    <property type="entry name" value="Cro/C1-type_HTH"/>
</dbReference>
<proteinExistence type="predicted"/>
<dbReference type="Pfam" id="PF01381">
    <property type="entry name" value="HTH_3"/>
    <property type="match status" value="1"/>
</dbReference>
<dbReference type="EMBL" id="JAHEAC010000067">
    <property type="protein sequence ID" value="MBX8644491.1"/>
    <property type="molecule type" value="Genomic_DNA"/>
</dbReference>
<dbReference type="AlphaFoldDB" id="A0A8J7YSK5"/>
<dbReference type="InterPro" id="IPR010982">
    <property type="entry name" value="Lambda_DNA-bd_dom_sf"/>
</dbReference>
<comment type="caution">
    <text evidence="2">The sequence shown here is derived from an EMBL/GenBank/DDBJ whole genome shotgun (WGS) entry which is preliminary data.</text>
</comment>
<organism evidence="2 3">
    <name type="scientific">Candidatus Sysuiplasma superficiale</name>
    <dbReference type="NCBI Taxonomy" id="2823368"/>
    <lineage>
        <taxon>Archaea</taxon>
        <taxon>Methanobacteriati</taxon>
        <taxon>Thermoplasmatota</taxon>
        <taxon>Thermoplasmata</taxon>
        <taxon>Candidatus Sysuiplasmatales</taxon>
        <taxon>Candidatus Sysuiplasmataceae</taxon>
        <taxon>Candidatus Sysuiplasma</taxon>
    </lineage>
</organism>
<protein>
    <submittedName>
        <fullName evidence="2">Helix-turn-helix domain-containing protein</fullName>
    </submittedName>
</protein>
<dbReference type="CDD" id="cd00093">
    <property type="entry name" value="HTH_XRE"/>
    <property type="match status" value="1"/>
</dbReference>
<dbReference type="GO" id="GO:0003677">
    <property type="term" value="F:DNA binding"/>
    <property type="evidence" value="ECO:0007669"/>
    <property type="project" value="InterPro"/>
</dbReference>
<feature type="domain" description="HTH cro/C1-type" evidence="1">
    <location>
        <begin position="23"/>
        <end position="77"/>
    </location>
</feature>
<dbReference type="PIRSF" id="PIRSF037724">
    <property type="entry name" value="TF_HTH_MJ1545_prd"/>
    <property type="match status" value="1"/>
</dbReference>
<reference evidence="2" key="1">
    <citation type="submission" date="2021-05" db="EMBL/GenBank/DDBJ databases">
        <title>Genomic insights into ecological role and evolution of a novel Thermoplasmata order Candidatus Sysuiplasmatales.</title>
        <authorList>
            <person name="Yuan Y."/>
        </authorList>
    </citation>
    <scope>NUCLEOTIDE SEQUENCE</scope>
    <source>
        <strain evidence="2">TUT19-bin139</strain>
    </source>
</reference>
<sequence length="236" mass="26869">MHNALKEKIAGEIVLSADPGRTMRKWREEFHLSQLQLSRALGISASVISDYESGRRKSPGTTMVKKYVDAMIELEVKNGSKFIKRFDTEVRPDYLLSMREFSRSVSLEELMTAIDAENLSLGLSTDRYLHGYTLLDSIKAITSLSANDYLKVFGWSSQRALIFTRVKYGRSPMIAVRAHPMKPAAVIYHRPENIDQLAILLSRLENIPLLVSNMEQSVMIEILEKFGEETNDVRTR</sequence>
<dbReference type="SUPFAM" id="SSF47413">
    <property type="entry name" value="lambda repressor-like DNA-binding domains"/>
    <property type="match status" value="1"/>
</dbReference>